<organism evidence="3">
    <name type="scientific">Callorhinchus milii</name>
    <name type="common">Ghost shark</name>
    <dbReference type="NCBI Taxonomy" id="7868"/>
    <lineage>
        <taxon>Eukaryota</taxon>
        <taxon>Metazoa</taxon>
        <taxon>Chordata</taxon>
        <taxon>Craniata</taxon>
        <taxon>Vertebrata</taxon>
        <taxon>Chondrichthyes</taxon>
        <taxon>Holocephali</taxon>
        <taxon>Chimaeriformes</taxon>
        <taxon>Callorhinchidae</taxon>
        <taxon>Callorhinchus</taxon>
    </lineage>
</organism>
<name>K4G5A5_CALMI</name>
<dbReference type="GO" id="GO:0045259">
    <property type="term" value="C:proton-transporting ATP synthase complex"/>
    <property type="evidence" value="ECO:0007669"/>
    <property type="project" value="UniProtKB-KW"/>
</dbReference>
<dbReference type="PANTHER" id="PTHR12448">
    <property type="entry name" value="ATP SYNTHASE EPSILON CHAIN, MITOCHONDRIAL"/>
    <property type="match status" value="1"/>
</dbReference>
<dbReference type="GO" id="GO:0042776">
    <property type="term" value="P:proton motive force-driven mitochondrial ATP synthesis"/>
    <property type="evidence" value="ECO:0007669"/>
    <property type="project" value="TreeGrafter"/>
</dbReference>
<dbReference type="SUPFAM" id="SSF48690">
    <property type="entry name" value="Epsilon subunit of mitochondrial F1F0-ATP synthase"/>
    <property type="match status" value="1"/>
</dbReference>
<comment type="similarity">
    <text evidence="1">Belongs to the eukaryotic ATPase epsilon family.</text>
</comment>
<dbReference type="PANTHER" id="PTHR12448:SF0">
    <property type="entry name" value="ATP SYNTHASE SUBUNIT EPSILON, MITOCHONDRIAL"/>
    <property type="match status" value="1"/>
</dbReference>
<evidence type="ECO:0000313" key="3">
    <source>
        <dbReference type="EMBL" id="AFM86235.1"/>
    </source>
</evidence>
<keyword evidence="2" id="KW-0139">CF(1)</keyword>
<dbReference type="Gene3D" id="1.10.1620.20">
    <property type="entry name" value="ATP synthase, F1 complex, epsilon subunit superfamily, mitochondrial"/>
    <property type="match status" value="1"/>
</dbReference>
<evidence type="ECO:0000256" key="1">
    <source>
        <dbReference type="ARBA" id="ARBA00009502"/>
    </source>
</evidence>
<sequence length="51" mass="5739">MVAFWRQAGLSYIQYSRICAQAVRSAFKQQHQAAAQKLGETSVKVIKPKKS</sequence>
<proteinExistence type="evidence at transcript level"/>
<protein>
    <submittedName>
        <fullName evidence="3">ATP synthase subunit epsilon, mitochondrial</fullName>
    </submittedName>
</protein>
<dbReference type="GO" id="GO:0046933">
    <property type="term" value="F:proton-transporting ATP synthase activity, rotational mechanism"/>
    <property type="evidence" value="ECO:0007669"/>
    <property type="project" value="InterPro"/>
</dbReference>
<evidence type="ECO:0000256" key="2">
    <source>
        <dbReference type="ARBA" id="ARBA00023196"/>
    </source>
</evidence>
<dbReference type="EMBL" id="JX207921">
    <property type="protein sequence ID" value="AFM86235.1"/>
    <property type="molecule type" value="mRNA"/>
</dbReference>
<dbReference type="InterPro" id="IPR006721">
    <property type="entry name" value="ATP_synth_F1_esu_mt"/>
</dbReference>
<dbReference type="AlphaFoldDB" id="K4G5A5"/>
<keyword evidence="2" id="KW-0066">ATP synthesis</keyword>
<accession>K4G5A5</accession>
<dbReference type="GO" id="GO:0005743">
    <property type="term" value="C:mitochondrial inner membrane"/>
    <property type="evidence" value="ECO:0007669"/>
    <property type="project" value="InterPro"/>
</dbReference>
<reference evidence="3" key="1">
    <citation type="journal article" date="2012" name="PLoS ONE">
        <title>Sequencing and Analysis of Full-Length cDNAs, 5'-ESTs and 3'-ESTs from a Cartilaginous Fish, the Elephant Shark (Callorhinchus milii).</title>
        <authorList>
            <person name="Tan Y.Y."/>
            <person name="Kodzius R."/>
            <person name="Tay B.H."/>
            <person name="Tay A."/>
            <person name="Brenner S."/>
            <person name="Venkatesh B."/>
        </authorList>
    </citation>
    <scope>NUCLEOTIDE SEQUENCE</scope>
    <source>
        <tissue evidence="3">Intestine</tissue>
    </source>
</reference>
<dbReference type="Pfam" id="PF04627">
    <property type="entry name" value="ATP-synt_Eps"/>
    <property type="match status" value="1"/>
</dbReference>
<dbReference type="InterPro" id="IPR036742">
    <property type="entry name" value="ATP_synth_F1_esu_sf_mt"/>
</dbReference>
<dbReference type="CDD" id="cd12153">
    <property type="entry name" value="F1-ATPase_epsilon"/>
    <property type="match status" value="1"/>
</dbReference>